<protein>
    <submittedName>
        <fullName evidence="1">Uncharacterized protein</fullName>
    </submittedName>
</protein>
<evidence type="ECO:0000313" key="1">
    <source>
        <dbReference type="EMBL" id="KAA6326621.1"/>
    </source>
</evidence>
<name>A0A5J4R0S5_9ZZZZ</name>
<gene>
    <name evidence="1" type="ORF">EZS27_024300</name>
</gene>
<reference evidence="1" key="1">
    <citation type="submission" date="2019-03" db="EMBL/GenBank/DDBJ databases">
        <title>Single cell metagenomics reveals metabolic interactions within the superorganism composed of flagellate Streblomastix strix and complex community of Bacteroidetes bacteria on its surface.</title>
        <authorList>
            <person name="Treitli S.C."/>
            <person name="Kolisko M."/>
            <person name="Husnik F."/>
            <person name="Keeling P."/>
            <person name="Hampl V."/>
        </authorList>
    </citation>
    <scope>NUCLEOTIDE SEQUENCE</scope>
    <source>
        <strain evidence="1">STM</strain>
    </source>
</reference>
<sequence length="71" mass="8460">MEHSNNEQEIFNKEYEEIMKGFSYSSLFATAPLTKEGKFIQYSAYEEEQYGHIDTTFKKEYFIDTKIVWGV</sequence>
<proteinExistence type="predicted"/>
<accession>A0A5J4R0S5</accession>
<organism evidence="1">
    <name type="scientific">termite gut metagenome</name>
    <dbReference type="NCBI Taxonomy" id="433724"/>
    <lineage>
        <taxon>unclassified sequences</taxon>
        <taxon>metagenomes</taxon>
        <taxon>organismal metagenomes</taxon>
    </lineage>
</organism>
<comment type="caution">
    <text evidence="1">The sequence shown here is derived from an EMBL/GenBank/DDBJ whole genome shotgun (WGS) entry which is preliminary data.</text>
</comment>
<dbReference type="EMBL" id="SNRY01002134">
    <property type="protein sequence ID" value="KAA6326621.1"/>
    <property type="molecule type" value="Genomic_DNA"/>
</dbReference>
<dbReference type="AlphaFoldDB" id="A0A5J4R0S5"/>